<feature type="domain" description="COG complex component COG2 C-terminal" evidence="10">
    <location>
        <begin position="361"/>
        <end position="652"/>
    </location>
</feature>
<feature type="domain" description="Conserved oligomeric Golgi complex subunit 2 N-terminal" evidence="9">
    <location>
        <begin position="33"/>
        <end position="106"/>
    </location>
</feature>
<dbReference type="InterPro" id="IPR024603">
    <property type="entry name" value="COG_complex_COG2_C"/>
</dbReference>
<dbReference type="Pfam" id="PF06148">
    <property type="entry name" value="COG2_N"/>
    <property type="match status" value="1"/>
</dbReference>
<dbReference type="PANTHER" id="PTHR12961">
    <property type="entry name" value="CONSERVED OLIGOMERIC GOLGI COMPLEX COMPONENT 2"/>
    <property type="match status" value="1"/>
</dbReference>
<evidence type="ECO:0000256" key="7">
    <source>
        <dbReference type="ARBA" id="ARBA00023136"/>
    </source>
</evidence>
<evidence type="ECO:0000256" key="8">
    <source>
        <dbReference type="ARBA" id="ARBA00031344"/>
    </source>
</evidence>
<evidence type="ECO:0000256" key="6">
    <source>
        <dbReference type="ARBA" id="ARBA00023034"/>
    </source>
</evidence>
<name>A0A1I8EV24_WUCBA</name>
<evidence type="ECO:0000256" key="3">
    <source>
        <dbReference type="ARBA" id="ARBA00020977"/>
    </source>
</evidence>
<dbReference type="GO" id="GO:0006891">
    <property type="term" value="P:intra-Golgi vesicle-mediated transport"/>
    <property type="evidence" value="ECO:0007669"/>
    <property type="project" value="TreeGrafter"/>
</dbReference>
<evidence type="ECO:0000259" key="9">
    <source>
        <dbReference type="Pfam" id="PF06148"/>
    </source>
</evidence>
<evidence type="ECO:0000256" key="2">
    <source>
        <dbReference type="ARBA" id="ARBA00007603"/>
    </source>
</evidence>
<dbReference type="InterPro" id="IPR009316">
    <property type="entry name" value="COG2"/>
</dbReference>
<dbReference type="GO" id="GO:0015031">
    <property type="term" value="P:protein transport"/>
    <property type="evidence" value="ECO:0007669"/>
    <property type="project" value="UniProtKB-KW"/>
</dbReference>
<dbReference type="InterPro" id="IPR024602">
    <property type="entry name" value="COG_su2_N"/>
</dbReference>
<dbReference type="AlphaFoldDB" id="A0A1I8EV24"/>
<comment type="subcellular location">
    <subcellularLocation>
        <location evidence="1">Golgi apparatus membrane</location>
        <topology evidence="1">Peripheral membrane protein</topology>
    </subcellularLocation>
</comment>
<dbReference type="GO" id="GO:0000139">
    <property type="term" value="C:Golgi membrane"/>
    <property type="evidence" value="ECO:0007669"/>
    <property type="project" value="UniProtKB-SubCell"/>
</dbReference>
<dbReference type="STRING" id="6293.A0A1I8EV24"/>
<dbReference type="GO" id="GO:0007030">
    <property type="term" value="P:Golgi organization"/>
    <property type="evidence" value="ECO:0007669"/>
    <property type="project" value="InterPro"/>
</dbReference>
<evidence type="ECO:0000256" key="4">
    <source>
        <dbReference type="ARBA" id="ARBA00022448"/>
    </source>
</evidence>
<organism evidence="11">
    <name type="scientific">Wuchereria bancrofti</name>
    <dbReference type="NCBI Taxonomy" id="6293"/>
    <lineage>
        <taxon>Eukaryota</taxon>
        <taxon>Metazoa</taxon>
        <taxon>Ecdysozoa</taxon>
        <taxon>Nematoda</taxon>
        <taxon>Chromadorea</taxon>
        <taxon>Rhabditida</taxon>
        <taxon>Spirurina</taxon>
        <taxon>Spiruromorpha</taxon>
        <taxon>Filarioidea</taxon>
        <taxon>Onchocercidae</taxon>
        <taxon>Wuchereria</taxon>
    </lineage>
</organism>
<dbReference type="WBParaSite" id="maker-PairedContig_53-snap-gene-5.18-mRNA-1">
    <property type="protein sequence ID" value="maker-PairedContig_53-snap-gene-5.18-mRNA-1"/>
    <property type="gene ID" value="maker-PairedContig_53-snap-gene-5.18"/>
</dbReference>
<comment type="similarity">
    <text evidence="2">Belongs to the COG2 family.</text>
</comment>
<keyword evidence="7" id="KW-0472">Membrane</keyword>
<evidence type="ECO:0000256" key="1">
    <source>
        <dbReference type="ARBA" id="ARBA00004395"/>
    </source>
</evidence>
<keyword evidence="4" id="KW-0813">Transport</keyword>
<reference evidence="11" key="1">
    <citation type="submission" date="2016-11" db="UniProtKB">
        <authorList>
            <consortium name="WormBaseParasite"/>
        </authorList>
    </citation>
    <scope>IDENTIFICATION</scope>
    <source>
        <strain evidence="11">pt0022</strain>
    </source>
</reference>
<protein>
    <recommendedName>
        <fullName evidence="3">Conserved oligomeric Golgi complex subunit 2</fullName>
    </recommendedName>
    <alternativeName>
        <fullName evidence="8">Component of oligomeric Golgi complex 2</fullName>
    </alternativeName>
</protein>
<sequence length="708" mass="81843">MEAMTTVTSTGGITKVNHAVFASQSNLLTESHLCFNKDQFSRTDFIVERFLNLARRRASLQQIHNDLRIYLKIVQNSMIELINDDYADFVNLSSNLVGLKETIDKLTKDIEVTIWHDFCINTQTVKQSAEFVAQKTTELIACRKAQYEIRGQIFLVKSIERLADKIASCPKEIEQFWLQNFVDAVTDVVLWFGKGNVVDDKVAAAYDICLTHVRRLTEYWLIQDLKGDCRFTEQILGIVTLNKSTDSAVSCVMTEIIAECIGEPRSNLGDFLDEVYATIQKLRKDWLQKMENSGASFANISPFLDKCLLTFVVSSLDQYFGSVVVPSDNRLFHRCYKTTCDFIGNWPDAAKSCTVLRMIRNRFNLVVYFKLETQQFLSQLKDQLDPSIIKLITNEKKEEWEEKIFYDFSKLVIYTLERIWSDEVYLPTLIDKFWDFTLKVLAKYLRWIEGIKRYYWIDRKAPEEFEIWRLFCALYADCVTVDNRTFGIALSSIWPKIREHELDVTIFGQCLSVFSTKIAEKMQEFEKFIVEDAVTSVAKILDGVCGIPRQYRWTKKPAPTNISPYISETSATLKLFKDEMNHYCWSEENITSVYKQIFAESMKIFSVKAKQVLKSVEQTETSLQRFKRKSMPVNENNADSDENKIRRQLLLDLDYFKTLAASCHIEVSHIDELMLRANPSTETIQIPSLIQSVPSTLKASTANITEEV</sequence>
<evidence type="ECO:0000256" key="5">
    <source>
        <dbReference type="ARBA" id="ARBA00022927"/>
    </source>
</evidence>
<keyword evidence="6" id="KW-0333">Golgi apparatus</keyword>
<dbReference type="PANTHER" id="PTHR12961:SF0">
    <property type="entry name" value="CONSERVED OLIGOMERIC GOLGI COMPLEX SUBUNIT 2"/>
    <property type="match status" value="1"/>
</dbReference>
<keyword evidence="5" id="KW-0653">Protein transport</keyword>
<evidence type="ECO:0000313" key="11">
    <source>
        <dbReference type="WBParaSite" id="maker-PairedContig_53-snap-gene-5.18-mRNA-1"/>
    </source>
</evidence>
<proteinExistence type="inferred from homology"/>
<dbReference type="GO" id="GO:0017119">
    <property type="term" value="C:Golgi transport complex"/>
    <property type="evidence" value="ECO:0007669"/>
    <property type="project" value="TreeGrafter"/>
</dbReference>
<evidence type="ECO:0000259" key="10">
    <source>
        <dbReference type="Pfam" id="PF12022"/>
    </source>
</evidence>
<dbReference type="Pfam" id="PF12022">
    <property type="entry name" value="COG2_C"/>
    <property type="match status" value="1"/>
</dbReference>
<accession>A0A1I8EV24</accession>